<dbReference type="RefSeq" id="WP_258434101.1">
    <property type="nucleotide sequence ID" value="NZ_JANSGW010000022.1"/>
</dbReference>
<comment type="caution">
    <text evidence="1">The sequence shown here is derived from an EMBL/GenBank/DDBJ whole genome shotgun (WGS) entry which is preliminary data.</text>
</comment>
<reference evidence="1" key="1">
    <citation type="submission" date="2022-09" db="EMBL/GenBank/DDBJ databases">
        <title>Genome analysis and characterization of larvicidal activity of Brevibacillus strains.</title>
        <authorList>
            <person name="Patrusheva E.V."/>
            <person name="Izotova A.O."/>
            <person name="Toshchakov S.V."/>
            <person name="Sineoky S.P."/>
        </authorList>
    </citation>
    <scope>NUCLEOTIDE SEQUENCE</scope>
    <source>
        <strain evidence="1">VKPM_B-13247</strain>
    </source>
</reference>
<evidence type="ECO:0000313" key="1">
    <source>
        <dbReference type="EMBL" id="MCZ0808572.1"/>
    </source>
</evidence>
<name>A0AAP3DJ18_BRELA</name>
<dbReference type="AlphaFoldDB" id="A0AAP3DJ18"/>
<accession>A0AAP3DJ18</accession>
<organism evidence="1 2">
    <name type="scientific">Brevibacillus laterosporus</name>
    <name type="common">Bacillus laterosporus</name>
    <dbReference type="NCBI Taxonomy" id="1465"/>
    <lineage>
        <taxon>Bacteria</taxon>
        <taxon>Bacillati</taxon>
        <taxon>Bacillota</taxon>
        <taxon>Bacilli</taxon>
        <taxon>Bacillales</taxon>
        <taxon>Paenibacillaceae</taxon>
        <taxon>Brevibacillus</taxon>
    </lineage>
</organism>
<protein>
    <submittedName>
        <fullName evidence="1">Uncharacterized protein</fullName>
    </submittedName>
</protein>
<proteinExistence type="predicted"/>
<dbReference type="Proteomes" id="UP001077662">
    <property type="component" value="Unassembled WGS sequence"/>
</dbReference>
<evidence type="ECO:0000313" key="2">
    <source>
        <dbReference type="Proteomes" id="UP001077662"/>
    </source>
</evidence>
<gene>
    <name evidence="1" type="ORF">O0554_16900</name>
</gene>
<dbReference type="EMBL" id="JAPTNE010000022">
    <property type="protein sequence ID" value="MCZ0808572.1"/>
    <property type="molecule type" value="Genomic_DNA"/>
</dbReference>
<sequence>MILTKPKALSQIQADREQKEMSPELVVAYEAIAQLFEKITTLQEALDQWKGGEE</sequence>